<protein>
    <submittedName>
        <fullName evidence="1">Uncharacterized protein</fullName>
    </submittedName>
</protein>
<gene>
    <name evidence="1" type="ORF">ZEAMMB73_Zm00001d026202</name>
</gene>
<sequence length="98" mass="10595">MRTTASGRMLLSVLVALAVTAAHHAAAVGPPKPRGQETHLFEATVRVPDNGAAGDLEEYNYRLLANVLGRSHCVARGSLQTTTAPVQRQKTLHVFFLY</sequence>
<dbReference type="InParanoid" id="A0A1D6JDD6"/>
<organism evidence="1">
    <name type="scientific">Zea mays</name>
    <name type="common">Maize</name>
    <dbReference type="NCBI Taxonomy" id="4577"/>
    <lineage>
        <taxon>Eukaryota</taxon>
        <taxon>Viridiplantae</taxon>
        <taxon>Streptophyta</taxon>
        <taxon>Embryophyta</taxon>
        <taxon>Tracheophyta</taxon>
        <taxon>Spermatophyta</taxon>
        <taxon>Magnoliopsida</taxon>
        <taxon>Liliopsida</taxon>
        <taxon>Poales</taxon>
        <taxon>Poaceae</taxon>
        <taxon>PACMAD clade</taxon>
        <taxon>Panicoideae</taxon>
        <taxon>Andropogonodae</taxon>
        <taxon>Andropogoneae</taxon>
        <taxon>Tripsacinae</taxon>
        <taxon>Zea</taxon>
    </lineage>
</organism>
<dbReference type="eggNOG" id="ENOG502R3KU">
    <property type="taxonomic scope" value="Eukaryota"/>
</dbReference>
<reference evidence="1" key="1">
    <citation type="submission" date="2015-12" db="EMBL/GenBank/DDBJ databases">
        <title>Update maize B73 reference genome by single molecule sequencing technologies.</title>
        <authorList>
            <consortium name="Maize Genome Sequencing Project"/>
            <person name="Ware D."/>
        </authorList>
    </citation>
    <scope>NUCLEOTIDE SEQUENCE</scope>
    <source>
        <tissue evidence="1">Seedling</tissue>
    </source>
</reference>
<name>A0A1D6JDD6_MAIZE</name>
<proteinExistence type="predicted"/>
<evidence type="ECO:0000313" key="1">
    <source>
        <dbReference type="EMBL" id="AQK45837.1"/>
    </source>
</evidence>
<dbReference type="FunCoup" id="A0A1D6JDD6">
    <property type="interactions" value="1014"/>
</dbReference>
<dbReference type="AlphaFoldDB" id="A0A1D6JDD6"/>
<dbReference type="EMBL" id="CM000786">
    <property type="protein sequence ID" value="AQK45837.1"/>
    <property type="molecule type" value="Genomic_DNA"/>
</dbReference>
<accession>A0A1D6JDD6</accession>
<dbReference type="ExpressionAtlas" id="A0A1D6JDD6">
    <property type="expression patterns" value="baseline"/>
</dbReference>
<dbReference type="PaxDb" id="4577-GRMZM2G097628_P01"/>